<feature type="region of interest" description="Disordered" evidence="1">
    <location>
        <begin position="1"/>
        <end position="21"/>
    </location>
</feature>
<proteinExistence type="predicted"/>
<gene>
    <name evidence="2" type="ORF">PIB30_046851</name>
</gene>
<feature type="region of interest" description="Disordered" evidence="1">
    <location>
        <begin position="170"/>
        <end position="191"/>
    </location>
</feature>
<comment type="caution">
    <text evidence="2">The sequence shown here is derived from an EMBL/GenBank/DDBJ whole genome shotgun (WGS) entry which is preliminary data.</text>
</comment>
<evidence type="ECO:0000313" key="3">
    <source>
        <dbReference type="Proteomes" id="UP001341840"/>
    </source>
</evidence>
<evidence type="ECO:0000313" key="2">
    <source>
        <dbReference type="EMBL" id="MED6196380.1"/>
    </source>
</evidence>
<organism evidence="2 3">
    <name type="scientific">Stylosanthes scabra</name>
    <dbReference type="NCBI Taxonomy" id="79078"/>
    <lineage>
        <taxon>Eukaryota</taxon>
        <taxon>Viridiplantae</taxon>
        <taxon>Streptophyta</taxon>
        <taxon>Embryophyta</taxon>
        <taxon>Tracheophyta</taxon>
        <taxon>Spermatophyta</taxon>
        <taxon>Magnoliopsida</taxon>
        <taxon>eudicotyledons</taxon>
        <taxon>Gunneridae</taxon>
        <taxon>Pentapetalae</taxon>
        <taxon>rosids</taxon>
        <taxon>fabids</taxon>
        <taxon>Fabales</taxon>
        <taxon>Fabaceae</taxon>
        <taxon>Papilionoideae</taxon>
        <taxon>50 kb inversion clade</taxon>
        <taxon>dalbergioids sensu lato</taxon>
        <taxon>Dalbergieae</taxon>
        <taxon>Pterocarpus clade</taxon>
        <taxon>Stylosanthes</taxon>
    </lineage>
</organism>
<evidence type="ECO:0000256" key="1">
    <source>
        <dbReference type="SAM" id="MobiDB-lite"/>
    </source>
</evidence>
<protein>
    <recommendedName>
        <fullName evidence="4">DUF4283 domain-containing protein</fullName>
    </recommendedName>
</protein>
<keyword evidence="3" id="KW-1185">Reference proteome</keyword>
<dbReference type="Proteomes" id="UP001341840">
    <property type="component" value="Unassembled WGS sequence"/>
</dbReference>
<feature type="compositionally biased region" description="Basic residues" evidence="1">
    <location>
        <begin position="177"/>
        <end position="191"/>
    </location>
</feature>
<sequence>MSLSTNHRDGDRNLSPPHDDEVVTLDATDVKENTEEFSKSLVGRIMADRSFRFGLIEGAFTAIWNYPEDLRIKLLGDNIYQFFFAKETDLLRIQLWDMPESCKTKGVATKIGEKIGSMTDLDLFEMRSKDVKIMKVKCNSATLRQSVHVALKWRTDLKADQVGWRVTESKENANPNWRRRTSSNNHASRKPTHVSLLKSFANLSCSEEGVIKNAEEEDSVSSVPNTLVPHGSLTAAQPSFQIGTTNGVVAKRNKRQNLKHLARRGGSGEAIQIQNVTGLKRTTTGAGLDTEVGNDLELEVSDAARGMGANPVMAPTTQ</sequence>
<accession>A0ABU6XEB3</accession>
<name>A0ABU6XEB3_9FABA</name>
<reference evidence="2 3" key="1">
    <citation type="journal article" date="2023" name="Plants (Basel)">
        <title>Bridging the Gap: Combining Genomics and Transcriptomics Approaches to Understand Stylosanthes scabra, an Orphan Legume from the Brazilian Caatinga.</title>
        <authorList>
            <person name="Ferreira-Neto J.R.C."/>
            <person name="da Silva M.D."/>
            <person name="Binneck E."/>
            <person name="de Melo N.F."/>
            <person name="da Silva R.H."/>
            <person name="de Melo A.L.T.M."/>
            <person name="Pandolfi V."/>
            <person name="Bustamante F.O."/>
            <person name="Brasileiro-Vidal A.C."/>
            <person name="Benko-Iseppon A.M."/>
        </authorList>
    </citation>
    <scope>NUCLEOTIDE SEQUENCE [LARGE SCALE GENOMIC DNA]</scope>
    <source>
        <tissue evidence="2">Leaves</tissue>
    </source>
</reference>
<dbReference type="EMBL" id="JASCZI010211744">
    <property type="protein sequence ID" value="MED6196380.1"/>
    <property type="molecule type" value="Genomic_DNA"/>
</dbReference>
<evidence type="ECO:0008006" key="4">
    <source>
        <dbReference type="Google" id="ProtNLM"/>
    </source>
</evidence>